<dbReference type="NCBIfam" id="TIGR00756">
    <property type="entry name" value="PPR"/>
    <property type="match status" value="1"/>
</dbReference>
<name>A0ABP0JRW7_9DINO</name>
<dbReference type="EMBL" id="CAXAMN010006247">
    <property type="protein sequence ID" value="CAK9017015.1"/>
    <property type="molecule type" value="Genomic_DNA"/>
</dbReference>
<dbReference type="Proteomes" id="UP001642484">
    <property type="component" value="Unassembled WGS sequence"/>
</dbReference>
<keyword evidence="4" id="KW-1185">Reference proteome</keyword>
<dbReference type="PROSITE" id="PS51375">
    <property type="entry name" value="PPR"/>
    <property type="match status" value="1"/>
</dbReference>
<accession>A0ABP0JRW7</accession>
<dbReference type="PANTHER" id="PTHR47447:SF28">
    <property type="entry name" value="PENTACOTRIPEPTIDE-REPEAT REGION OF PRORP DOMAIN-CONTAINING PROTEIN"/>
    <property type="match status" value="1"/>
</dbReference>
<evidence type="ECO:0000313" key="4">
    <source>
        <dbReference type="Proteomes" id="UP001642484"/>
    </source>
</evidence>
<gene>
    <name evidence="3" type="ORF">CCMP2556_LOCUS12726</name>
</gene>
<dbReference type="InterPro" id="IPR011990">
    <property type="entry name" value="TPR-like_helical_dom_sf"/>
</dbReference>
<keyword evidence="1" id="KW-0677">Repeat</keyword>
<dbReference type="InterPro" id="IPR002885">
    <property type="entry name" value="PPR_rpt"/>
</dbReference>
<dbReference type="PANTHER" id="PTHR47447">
    <property type="entry name" value="OS03G0856100 PROTEIN"/>
    <property type="match status" value="1"/>
</dbReference>
<dbReference type="Gene3D" id="1.25.40.10">
    <property type="entry name" value="Tetratricopeptide repeat domain"/>
    <property type="match status" value="2"/>
</dbReference>
<organism evidence="3 4">
    <name type="scientific">Durusdinium trenchii</name>
    <dbReference type="NCBI Taxonomy" id="1381693"/>
    <lineage>
        <taxon>Eukaryota</taxon>
        <taxon>Sar</taxon>
        <taxon>Alveolata</taxon>
        <taxon>Dinophyceae</taxon>
        <taxon>Suessiales</taxon>
        <taxon>Symbiodiniaceae</taxon>
        <taxon>Durusdinium</taxon>
    </lineage>
</organism>
<evidence type="ECO:0000256" key="1">
    <source>
        <dbReference type="ARBA" id="ARBA00022737"/>
    </source>
</evidence>
<evidence type="ECO:0000256" key="2">
    <source>
        <dbReference type="PROSITE-ProRule" id="PRU00708"/>
    </source>
</evidence>
<evidence type="ECO:0000313" key="3">
    <source>
        <dbReference type="EMBL" id="CAK9017015.1"/>
    </source>
</evidence>
<proteinExistence type="predicted"/>
<evidence type="ECO:0008006" key="5">
    <source>
        <dbReference type="Google" id="ProtNLM"/>
    </source>
</evidence>
<sequence>MATGEGRKLPELFEQPLFKKQRRQHGASDDELLATSFLADDGSFRNPNLACAIELPLPSRSSEWRSLKRNAEAYFVKKLKGVEVKWHELSEAKKREFAVANQAEVSQWLAASAVKKTIELATSEELTQLRGVLGALQWRVNQSSPMLSARLGQLQSEINTATVATLRAANKLVREAFQTRHVSVKVNQLHLSDPLDVCFVGWSDAALANRKDLGSTGGYLIAATTPEMFESKRSPLSFVSWRSARLQRKARSSLSAETQALAECDQELMFTRLAWAEFCGVPVNLKKPSDAVKQVVGGVVVDAKALYDALLKRDLNSSGAGLKDKFTALEVLCLLESLESNSTVVRWVHSNAQLADALMKPLPPGVLQKSLIEGPWTLGYDPDFTSAKKLRKKQSMSDGATADASFSQGFWGILENEVDRFQAYERLTYKLSELHCGKVQTQLYTIQWPAPLDSKVTGYAGNTASMNCAVDAAGRAGHWWLALQWLVQMTRKRMVFSEVTFGTAVSSQRQRWQQALHVLKPSNIVAANSAISAMETQSLWQEALHLLWQSLSPTLVSFNSAMGACSAAGKWRYSLHVFSTANKQGFKLDTISYNSLINGCAVARHWELALGIFWQMDEVTVVPDAVSHAIVLDALPGLQADLVEEFLNLMRRTRCLDTAALGAALRCYGKTGRWEMSCQILAEVCQSGLQHDKVILGAAADACAREAIWEVSLRVLPSTSLITMNSVLKACEGTWSVATQIMSSMSQVVLRPDLLSHSAVSKALGTGRRWQELLRLQAHTSCPDELFYEAVLPQMTGQPGAAPALTQLLLQLRMGAVEYWRGCSKLDLS</sequence>
<feature type="repeat" description="PPR" evidence="2">
    <location>
        <begin position="589"/>
        <end position="623"/>
    </location>
</feature>
<comment type="caution">
    <text evidence="3">The sequence shown here is derived from an EMBL/GenBank/DDBJ whole genome shotgun (WGS) entry which is preliminary data.</text>
</comment>
<reference evidence="3 4" key="1">
    <citation type="submission" date="2024-02" db="EMBL/GenBank/DDBJ databases">
        <authorList>
            <person name="Chen Y."/>
            <person name="Shah S."/>
            <person name="Dougan E. K."/>
            <person name="Thang M."/>
            <person name="Chan C."/>
        </authorList>
    </citation>
    <scope>NUCLEOTIDE SEQUENCE [LARGE SCALE GENOMIC DNA]</scope>
</reference>
<protein>
    <recommendedName>
        <fullName evidence="5">Pentatricopeptide repeat-containing protein, chloroplastic</fullName>
    </recommendedName>
</protein>
<dbReference type="Pfam" id="PF13812">
    <property type="entry name" value="PPR_3"/>
    <property type="match status" value="1"/>
</dbReference>